<accession>M7T119</accession>
<dbReference type="AlphaFoldDB" id="M7T119"/>
<dbReference type="HOGENOM" id="CLU_811418_0_0_1"/>
<reference evidence="3" key="1">
    <citation type="journal article" date="2013" name="Genome Announc.">
        <title>Draft genome sequence of the grapevine dieback fungus Eutypa lata UCR-EL1.</title>
        <authorList>
            <person name="Blanco-Ulate B."/>
            <person name="Rolshausen P.E."/>
            <person name="Cantu D."/>
        </authorList>
    </citation>
    <scope>NUCLEOTIDE SEQUENCE [LARGE SCALE GENOMIC DNA]</scope>
    <source>
        <strain evidence="3">UCR-EL1</strain>
    </source>
</reference>
<proteinExistence type="predicted"/>
<sequence length="342" mass="38259">MCLKLYVHNTPSTPTHESRWPSILNPRTRWAVYSPFQDPYLRCCPTPCLPDLAPHERCPWHRGCCRLETLHLSCVLYHPEHHPPFARAGSSCPRPAVHMHLYSEEHAYLLAAGAAAANNNNGYGFLDHLLACDPLFLAVQNGLFLAGVELLLASKYHRDTTQRLDSIHRLYLPQLQLPPPLQPPSYTTSSSSSNNNNNSSNTQMLLAEAGNLERAVVPRWSLAIRRAESWLGELAGLWDRRQASMMPWVVMQYDDFVPRPGREADPRANTPGVNLGMYSVLRPCHDYACCIDAGPVVFPSEARPRPGNGLERHVLFHSQQAHSVIWAGFMPVVQGNTIVPGL</sequence>
<evidence type="ECO:0000313" key="3">
    <source>
        <dbReference type="Proteomes" id="UP000012174"/>
    </source>
</evidence>
<dbReference type="OrthoDB" id="4713505at2759"/>
<dbReference type="KEGG" id="ela:UCREL1_9540"/>
<name>M7T119_EUTLA</name>
<keyword evidence="3" id="KW-1185">Reference proteome</keyword>
<dbReference type="EMBL" id="KB707212">
    <property type="protein sequence ID" value="EMR63516.1"/>
    <property type="molecule type" value="Genomic_DNA"/>
</dbReference>
<gene>
    <name evidence="2" type="ORF">UCREL1_9540</name>
</gene>
<feature type="region of interest" description="Disordered" evidence="1">
    <location>
        <begin position="181"/>
        <end position="201"/>
    </location>
</feature>
<protein>
    <submittedName>
        <fullName evidence="2">Uncharacterized protein</fullName>
    </submittedName>
</protein>
<evidence type="ECO:0000313" key="2">
    <source>
        <dbReference type="EMBL" id="EMR63516.1"/>
    </source>
</evidence>
<organism evidence="2 3">
    <name type="scientific">Eutypa lata (strain UCR-EL1)</name>
    <name type="common">Grapevine dieback disease fungus</name>
    <name type="synonym">Eutypa armeniacae</name>
    <dbReference type="NCBI Taxonomy" id="1287681"/>
    <lineage>
        <taxon>Eukaryota</taxon>
        <taxon>Fungi</taxon>
        <taxon>Dikarya</taxon>
        <taxon>Ascomycota</taxon>
        <taxon>Pezizomycotina</taxon>
        <taxon>Sordariomycetes</taxon>
        <taxon>Xylariomycetidae</taxon>
        <taxon>Xylariales</taxon>
        <taxon>Diatrypaceae</taxon>
        <taxon>Eutypa</taxon>
    </lineage>
</organism>
<evidence type="ECO:0000256" key="1">
    <source>
        <dbReference type="SAM" id="MobiDB-lite"/>
    </source>
</evidence>
<feature type="compositionally biased region" description="Low complexity" evidence="1">
    <location>
        <begin position="184"/>
        <end position="201"/>
    </location>
</feature>
<dbReference type="Proteomes" id="UP000012174">
    <property type="component" value="Unassembled WGS sequence"/>
</dbReference>